<evidence type="ECO:0000313" key="3">
    <source>
        <dbReference type="Proteomes" id="UP001576762"/>
    </source>
</evidence>
<evidence type="ECO:0000313" key="2">
    <source>
        <dbReference type="EMBL" id="MFB2717864.1"/>
    </source>
</evidence>
<protein>
    <submittedName>
        <fullName evidence="2">Uncharacterized protein</fullName>
    </submittedName>
</protein>
<keyword evidence="1" id="KW-0812">Transmembrane</keyword>
<reference evidence="2 3" key="1">
    <citation type="submission" date="2024-09" db="EMBL/GenBank/DDBJ databases">
        <title>Draft genome sequences of 6 high pH adapted Marinobacter shengliensis sp. isolated from Mariana forearc serpentinite mud volcanoes.</title>
        <authorList>
            <person name="Elkassas S."/>
            <person name="Serres M."/>
            <person name="Michael N."/>
            <person name="Amina P."/>
            <person name="Teodora Z."/>
            <person name="Julie H."/>
        </authorList>
    </citation>
    <scope>NUCLEOTIDE SEQUENCE [LARGE SCALE GENOMIC DNA]</scope>
    <source>
        <strain evidence="2 3">EB4</strain>
    </source>
</reference>
<sequence length="252" mass="29145">MLNSVLTFLNIKKEIPDAFGYDVFGPVSYPIPEEFKQLLEANEVFSEGLDLCFVRIDNYSSKLQKDVRILYSGDFEYRPSLTFHRRDVSVRYSIAEEEKEIVIEEIPPNESISIEIFNPTQDFQVDQILSGDHEITSLMQKLAEARRYPDLARMKLASVCLMSFTTLVLIATGYLAWGKIAESNRIEAAYSGFLSCTPSFVDNPPDYEKMLKRRFEQLDLIWQNNILSSNHVRTFDELKLKDEILWCEPNNS</sequence>
<dbReference type="RefSeq" id="WP_374816185.1">
    <property type="nucleotide sequence ID" value="NZ_JBHFLD010000057.1"/>
</dbReference>
<gene>
    <name evidence="2" type="ORF">ACE05E_20555</name>
</gene>
<comment type="caution">
    <text evidence="2">The sequence shown here is derived from an EMBL/GenBank/DDBJ whole genome shotgun (WGS) entry which is preliminary data.</text>
</comment>
<keyword evidence="3" id="KW-1185">Reference proteome</keyword>
<dbReference type="EMBL" id="JBHFLD010000057">
    <property type="protein sequence ID" value="MFB2717864.1"/>
    <property type="molecule type" value="Genomic_DNA"/>
</dbReference>
<keyword evidence="1" id="KW-1133">Transmembrane helix</keyword>
<dbReference type="Proteomes" id="UP001576762">
    <property type="component" value="Unassembled WGS sequence"/>
</dbReference>
<feature type="transmembrane region" description="Helical" evidence="1">
    <location>
        <begin position="156"/>
        <end position="177"/>
    </location>
</feature>
<keyword evidence="1" id="KW-0472">Membrane</keyword>
<organism evidence="2 3">
    <name type="scientific">Marinobacter shengliensis</name>
    <dbReference type="NCBI Taxonomy" id="1389223"/>
    <lineage>
        <taxon>Bacteria</taxon>
        <taxon>Pseudomonadati</taxon>
        <taxon>Pseudomonadota</taxon>
        <taxon>Gammaproteobacteria</taxon>
        <taxon>Pseudomonadales</taxon>
        <taxon>Marinobacteraceae</taxon>
        <taxon>Marinobacter</taxon>
    </lineage>
</organism>
<name>A0ABV4WCE1_9GAMM</name>
<proteinExistence type="predicted"/>
<accession>A0ABV4WCE1</accession>
<evidence type="ECO:0000256" key="1">
    <source>
        <dbReference type="SAM" id="Phobius"/>
    </source>
</evidence>